<protein>
    <submittedName>
        <fullName evidence="1">Uncharacterized protein</fullName>
    </submittedName>
</protein>
<keyword evidence="2" id="KW-1185">Reference proteome</keyword>
<proteinExistence type="predicted"/>
<evidence type="ECO:0000313" key="2">
    <source>
        <dbReference type="Proteomes" id="UP000717624"/>
    </source>
</evidence>
<reference evidence="1" key="1">
    <citation type="submission" date="2021-01" db="EMBL/GenBank/DDBJ databases">
        <title>Genomic Encyclopedia of Type Strains, Phase IV (KMG-IV): sequencing the most valuable type-strain genomes for metagenomic binning, comparative biology and taxonomic classification.</title>
        <authorList>
            <person name="Goeker M."/>
        </authorList>
    </citation>
    <scope>NUCLEOTIDE SEQUENCE</scope>
    <source>
        <strain evidence="1">DSM 25523</strain>
    </source>
</reference>
<name>A0A938Y0L8_9BACL</name>
<dbReference type="EMBL" id="JAFBEB010000010">
    <property type="protein sequence ID" value="MBM7591161.1"/>
    <property type="molecule type" value="Genomic_DNA"/>
</dbReference>
<dbReference type="Proteomes" id="UP000717624">
    <property type="component" value="Unassembled WGS sequence"/>
</dbReference>
<organism evidence="1 2">
    <name type="scientific">Brevibacillus fulvus</name>
    <dbReference type="NCBI Taxonomy" id="1125967"/>
    <lineage>
        <taxon>Bacteria</taxon>
        <taxon>Bacillati</taxon>
        <taxon>Bacillota</taxon>
        <taxon>Bacilli</taxon>
        <taxon>Bacillales</taxon>
        <taxon>Paenibacillaceae</taxon>
        <taxon>Brevibacillus</taxon>
    </lineage>
</organism>
<gene>
    <name evidence="1" type="ORF">JOD01_002788</name>
</gene>
<accession>A0A938Y0L8</accession>
<sequence>MAKNEKPNTPAATPDPYDMNIKRQLHPKADAKNFVEQRNGRLVLCCGAAPKKNRSTNCRSLAGAGTDHVGYGRCKYCGGLNTGPKTEEGKARSSQNARKHGLYSAVLDEDEREIYESLRADEKVTLLDEIFTLKAKIVTYLRRFKLRKQGGGDAATIVYFKDGNELGKYHAGTIEDRALLRALNELGRLVRIHAQLTTGDTDNLVNQINQELRTASQQAAEASWGGQAQHREAEN</sequence>
<evidence type="ECO:0000313" key="1">
    <source>
        <dbReference type="EMBL" id="MBM7591161.1"/>
    </source>
</evidence>
<comment type="caution">
    <text evidence="1">The sequence shown here is derived from an EMBL/GenBank/DDBJ whole genome shotgun (WGS) entry which is preliminary data.</text>
</comment>
<dbReference type="RefSeq" id="WP_204518898.1">
    <property type="nucleotide sequence ID" value="NZ_BAABIN010000012.1"/>
</dbReference>
<dbReference type="AlphaFoldDB" id="A0A938Y0L8"/>